<dbReference type="HOGENOM" id="CLU_053549_1_0_1"/>
<proteinExistence type="predicted"/>
<dbReference type="Proteomes" id="UP000016922">
    <property type="component" value="Unassembled WGS sequence"/>
</dbReference>
<gene>
    <name evidence="2" type="ORF">GLAREA_01978</name>
</gene>
<dbReference type="KEGG" id="glz:GLAREA_01978"/>
<feature type="region of interest" description="Disordered" evidence="1">
    <location>
        <begin position="299"/>
        <end position="330"/>
    </location>
</feature>
<dbReference type="eggNOG" id="ENOG502S92C">
    <property type="taxonomic scope" value="Eukaryota"/>
</dbReference>
<feature type="compositionally biased region" description="Low complexity" evidence="1">
    <location>
        <begin position="30"/>
        <end position="47"/>
    </location>
</feature>
<organism evidence="2 3">
    <name type="scientific">Glarea lozoyensis (strain ATCC 20868 / MF5171)</name>
    <dbReference type="NCBI Taxonomy" id="1116229"/>
    <lineage>
        <taxon>Eukaryota</taxon>
        <taxon>Fungi</taxon>
        <taxon>Dikarya</taxon>
        <taxon>Ascomycota</taxon>
        <taxon>Pezizomycotina</taxon>
        <taxon>Leotiomycetes</taxon>
        <taxon>Helotiales</taxon>
        <taxon>Helotiaceae</taxon>
        <taxon>Glarea</taxon>
    </lineage>
</organism>
<protein>
    <submittedName>
        <fullName evidence="2">Uncharacterized protein</fullName>
    </submittedName>
</protein>
<evidence type="ECO:0000313" key="2">
    <source>
        <dbReference type="EMBL" id="EPE26066.1"/>
    </source>
</evidence>
<dbReference type="EMBL" id="KE145371">
    <property type="protein sequence ID" value="EPE26066.1"/>
    <property type="molecule type" value="Genomic_DNA"/>
</dbReference>
<dbReference type="GeneID" id="19461036"/>
<feature type="compositionally biased region" description="Polar residues" evidence="1">
    <location>
        <begin position="172"/>
        <end position="213"/>
    </location>
</feature>
<dbReference type="RefSeq" id="XP_008087385.1">
    <property type="nucleotide sequence ID" value="XM_008089194.1"/>
</dbReference>
<feature type="compositionally biased region" description="Polar residues" evidence="1">
    <location>
        <begin position="106"/>
        <end position="117"/>
    </location>
</feature>
<dbReference type="PANTHER" id="PTHR39610:SF2">
    <property type="entry name" value="BZIP DOMAIN-CONTAINING PROTEIN"/>
    <property type="match status" value="1"/>
</dbReference>
<sequence>MPDLNSLPPSRSIQTSAMARVPTPVEASALRTQTPSPSSRTASTSLQAAAAVNAGLQHESSRRSSSSSVNRNRQASHTGRRRSTVLMNLQLNDPSLPPPGEMVHESNVSSFRTTSPHSLGGSPVIHSGDPHHNRAPSLGEIHQELEQEQEAQVNRLLQMIRTQQQQLQQLQAASGQPESAPQVIDDSTPTSERSLSFSQRPAAIQSATSTPRSPSAVLHPRSSFDLTRPDLAHSRRSRTPSRTASPRMRATSISAEGEGLGSRDESAFYQAETQMMVRENQMLRQRIRELERQVTELHANASITHEPATPSHLLRSESVSEAAAAEQKDD</sequence>
<keyword evidence="3" id="KW-1185">Reference proteome</keyword>
<feature type="compositionally biased region" description="Polar residues" evidence="1">
    <location>
        <begin position="7"/>
        <end position="17"/>
    </location>
</feature>
<dbReference type="OMA" id="IFATADP"/>
<accession>S3D1Y2</accession>
<dbReference type="OrthoDB" id="5407781at2759"/>
<reference evidence="2 3" key="1">
    <citation type="journal article" date="2013" name="BMC Genomics">
        <title>Genomics-driven discovery of the pneumocandin biosynthetic gene cluster in the fungus Glarea lozoyensis.</title>
        <authorList>
            <person name="Chen L."/>
            <person name="Yue Q."/>
            <person name="Zhang X."/>
            <person name="Xiang M."/>
            <person name="Wang C."/>
            <person name="Li S."/>
            <person name="Che Y."/>
            <person name="Ortiz-Lopez F.J."/>
            <person name="Bills G.F."/>
            <person name="Liu X."/>
            <person name="An Z."/>
        </authorList>
    </citation>
    <scope>NUCLEOTIDE SEQUENCE [LARGE SCALE GENOMIC DNA]</scope>
    <source>
        <strain evidence="3">ATCC 20868 / MF5171</strain>
    </source>
</reference>
<dbReference type="AlphaFoldDB" id="S3D1Y2"/>
<feature type="region of interest" description="Disordered" evidence="1">
    <location>
        <begin position="1"/>
        <end position="136"/>
    </location>
</feature>
<feature type="compositionally biased region" description="Low complexity" evidence="1">
    <location>
        <begin position="316"/>
        <end position="330"/>
    </location>
</feature>
<dbReference type="PANTHER" id="PTHR39610">
    <property type="entry name" value="BZIP DOMAIN-CONTAINING PROTEIN-RELATED"/>
    <property type="match status" value="1"/>
</dbReference>
<name>S3D1Y2_GLAL2</name>
<evidence type="ECO:0000313" key="3">
    <source>
        <dbReference type="Proteomes" id="UP000016922"/>
    </source>
</evidence>
<feature type="compositionally biased region" description="Low complexity" evidence="1">
    <location>
        <begin position="240"/>
        <end position="249"/>
    </location>
</feature>
<evidence type="ECO:0000256" key="1">
    <source>
        <dbReference type="SAM" id="MobiDB-lite"/>
    </source>
</evidence>
<feature type="compositionally biased region" description="Low complexity" evidence="1">
    <location>
        <begin position="63"/>
        <end position="73"/>
    </location>
</feature>
<feature type="region of interest" description="Disordered" evidence="1">
    <location>
        <begin position="168"/>
        <end position="263"/>
    </location>
</feature>